<dbReference type="OrthoDB" id="268113at2"/>
<dbReference type="RefSeq" id="WP_131919035.1">
    <property type="nucleotide sequence ID" value="NZ_JAOQNU010000009.1"/>
</dbReference>
<keyword evidence="1" id="KW-0732">Signal</keyword>
<organism evidence="3 4">
    <name type="scientific">Heliophilum fasciatum</name>
    <dbReference type="NCBI Taxonomy" id="35700"/>
    <lineage>
        <taxon>Bacteria</taxon>
        <taxon>Bacillati</taxon>
        <taxon>Bacillota</taxon>
        <taxon>Clostridia</taxon>
        <taxon>Eubacteriales</taxon>
        <taxon>Heliobacteriaceae</taxon>
        <taxon>Heliophilum</taxon>
    </lineage>
</organism>
<dbReference type="Pfam" id="PF07833">
    <property type="entry name" value="Cu_amine_oxidN1"/>
    <property type="match status" value="1"/>
</dbReference>
<sequence length="240" mass="26785">MKCLSRYFIAFLTSLMLTASAVPAMAGEIQIIVEGEYLQTPIAPRLIQDRTFVPLRSVSESLGAPVTWDDAQQKATITGKKNTIELVIGKPEALINGTPVPLDVAPQKVDGYVMVPLRVVSLGLGKHVYYDDQLLGPTVWITEEHLLSWDDIEVNSPSFVEREEYGMPYLELKPDGMTRRGIRLGDPISKVKELYGEPFKIENGALWYFTVYQPQSGNVYGLVFSQDRGIVSQAVIYFPN</sequence>
<dbReference type="InterPro" id="IPR036582">
    <property type="entry name" value="Mao_N_sf"/>
</dbReference>
<dbReference type="EMBL" id="SLXT01000009">
    <property type="protein sequence ID" value="TCP64569.1"/>
    <property type="molecule type" value="Genomic_DNA"/>
</dbReference>
<dbReference type="SUPFAM" id="SSF55383">
    <property type="entry name" value="Copper amine oxidase, domain N"/>
    <property type="match status" value="1"/>
</dbReference>
<reference evidence="3 4" key="1">
    <citation type="submission" date="2019-03" db="EMBL/GenBank/DDBJ databases">
        <title>Genomic Encyclopedia of Type Strains, Phase IV (KMG-IV): sequencing the most valuable type-strain genomes for metagenomic binning, comparative biology and taxonomic classification.</title>
        <authorList>
            <person name="Goeker M."/>
        </authorList>
    </citation>
    <scope>NUCLEOTIDE SEQUENCE [LARGE SCALE GENOMIC DNA]</scope>
    <source>
        <strain evidence="3 4">DSM 11170</strain>
    </source>
</reference>
<proteinExistence type="predicted"/>
<feature type="domain" description="Copper amine oxidase-like N-terminal" evidence="2">
    <location>
        <begin position="33"/>
        <end position="133"/>
    </location>
</feature>
<name>A0A4R2RPD1_9FIRM</name>
<gene>
    <name evidence="3" type="ORF">EDD73_109111</name>
</gene>
<dbReference type="InterPro" id="IPR012854">
    <property type="entry name" value="Cu_amine_oxidase-like_N"/>
</dbReference>
<protein>
    <submittedName>
        <fullName evidence="3">Copper amine oxidase-like protein</fullName>
    </submittedName>
</protein>
<evidence type="ECO:0000259" key="2">
    <source>
        <dbReference type="Pfam" id="PF07833"/>
    </source>
</evidence>
<feature type="signal peptide" evidence="1">
    <location>
        <begin position="1"/>
        <end position="26"/>
    </location>
</feature>
<feature type="chain" id="PRO_5020515357" evidence="1">
    <location>
        <begin position="27"/>
        <end position="240"/>
    </location>
</feature>
<evidence type="ECO:0000313" key="3">
    <source>
        <dbReference type="EMBL" id="TCP64569.1"/>
    </source>
</evidence>
<keyword evidence="4" id="KW-1185">Reference proteome</keyword>
<dbReference type="Gene3D" id="3.30.457.10">
    <property type="entry name" value="Copper amine oxidase-like, N-terminal domain"/>
    <property type="match status" value="1"/>
</dbReference>
<dbReference type="AlphaFoldDB" id="A0A4R2RPD1"/>
<accession>A0A4R2RPD1</accession>
<evidence type="ECO:0000313" key="4">
    <source>
        <dbReference type="Proteomes" id="UP000294813"/>
    </source>
</evidence>
<comment type="caution">
    <text evidence="3">The sequence shown here is derived from an EMBL/GenBank/DDBJ whole genome shotgun (WGS) entry which is preliminary data.</text>
</comment>
<evidence type="ECO:0000256" key="1">
    <source>
        <dbReference type="SAM" id="SignalP"/>
    </source>
</evidence>
<dbReference type="Proteomes" id="UP000294813">
    <property type="component" value="Unassembled WGS sequence"/>
</dbReference>